<dbReference type="Proteomes" id="UP001226091">
    <property type="component" value="Chromosome"/>
</dbReference>
<sequence>MEGCIVEKDLQLLKQLTETEGPSGFEARIHKVLEENISQITPEIQKDHLGSIVGVTGKKGPKILIAGHMDEVGLMVKTITNDGFLRFQTLGGWWGHVMLAQRVKVLTKKGDLTGVIGSKAPHVLSVEERKNVLKPENMFIDIGASSKEEAESFGVQAGDPIATVCPFEVLPNPKFLLARNWDNRAGCYVALKTLEKIAADKKASNILYAGATVQEEVGLRGAQTLVNKVNPDLSFALDVGVAGDTPGMKEKEGHTVLGKGPLLGFYDASMIPHPKLRDFVVNVAKDLSIPYQVDIMPGGGTDGGKFHLGYQGVPTLVVSVPARYIHSHVSIVHKDDLDHAVELLYEVIKRLDEKTVKQIIEMNGKIH</sequence>
<reference evidence="2" key="1">
    <citation type="journal article" date="2025" name="Aquaculture">
        <title>Assessment of the bioflocculant production and safety properties of Metabacillus hrfriensis sp. nov. based on phenotypic and whole-genome sequencing analysis.</title>
        <authorList>
            <person name="Zhang R."/>
            <person name="Zhao Z."/>
            <person name="Luo L."/>
            <person name="Wang S."/>
            <person name="Guo K."/>
            <person name="Xu W."/>
        </authorList>
    </citation>
    <scope>NUCLEOTIDE SEQUENCE [LARGE SCALE GENOMIC DNA]</scope>
    <source>
        <strain evidence="2">CT-WN-B3</strain>
    </source>
</reference>
<name>A0ACD4RI18_9BACI</name>
<proteinExistence type="predicted"/>
<evidence type="ECO:0000313" key="1">
    <source>
        <dbReference type="EMBL" id="WHZ60155.1"/>
    </source>
</evidence>
<accession>A0ACD4RI18</accession>
<evidence type="ECO:0000313" key="2">
    <source>
        <dbReference type="Proteomes" id="UP001226091"/>
    </source>
</evidence>
<protein>
    <submittedName>
        <fullName evidence="1">M42 family metallopeptidase</fullName>
    </submittedName>
</protein>
<gene>
    <name evidence="1" type="ORF">QLQ22_04290</name>
</gene>
<organism evidence="1 2">
    <name type="scientific">Metabacillus hrfriensis</name>
    <dbReference type="NCBI Taxonomy" id="3048891"/>
    <lineage>
        <taxon>Bacteria</taxon>
        <taxon>Bacillati</taxon>
        <taxon>Bacillota</taxon>
        <taxon>Bacilli</taxon>
        <taxon>Bacillales</taxon>
        <taxon>Bacillaceae</taxon>
        <taxon>Metabacillus</taxon>
    </lineage>
</organism>
<dbReference type="EMBL" id="CP126116">
    <property type="protein sequence ID" value="WHZ60155.1"/>
    <property type="molecule type" value="Genomic_DNA"/>
</dbReference>
<keyword evidence="2" id="KW-1185">Reference proteome</keyword>